<dbReference type="InterPro" id="IPR000866">
    <property type="entry name" value="AhpC/TSA"/>
</dbReference>
<dbReference type="GO" id="GO:0016491">
    <property type="term" value="F:oxidoreductase activity"/>
    <property type="evidence" value="ECO:0007669"/>
    <property type="project" value="InterPro"/>
</dbReference>
<evidence type="ECO:0000313" key="3">
    <source>
        <dbReference type="Proteomes" id="UP001359886"/>
    </source>
</evidence>
<comment type="caution">
    <text evidence="2">The sequence shown here is derived from an EMBL/GenBank/DDBJ whole genome shotgun (WGS) entry which is preliminary data.</text>
</comment>
<dbReference type="InterPro" id="IPR036249">
    <property type="entry name" value="Thioredoxin-like_sf"/>
</dbReference>
<dbReference type="InterPro" id="IPR047262">
    <property type="entry name" value="PRX-like1"/>
</dbReference>
<keyword evidence="3" id="KW-1185">Reference proteome</keyword>
<reference evidence="2 3" key="1">
    <citation type="submission" date="2024-02" db="EMBL/GenBank/DDBJ databases">
        <title>A novel Wenzhouxiangellaceae bacterium, isolated from coastal sediments.</title>
        <authorList>
            <person name="Du Z.-J."/>
            <person name="Ye Y.-Q."/>
            <person name="Zhang X.-Y."/>
        </authorList>
    </citation>
    <scope>NUCLEOTIDE SEQUENCE [LARGE SCALE GENOMIC DNA]</scope>
    <source>
        <strain evidence="2 3">CH-27</strain>
    </source>
</reference>
<dbReference type="RefSeq" id="WP_354697059.1">
    <property type="nucleotide sequence ID" value="NZ_JAZHOG010000018.1"/>
</dbReference>
<dbReference type="Pfam" id="PF00578">
    <property type="entry name" value="AhpC-TSA"/>
    <property type="match status" value="1"/>
</dbReference>
<dbReference type="CDD" id="cd02969">
    <property type="entry name" value="PRX_like1"/>
    <property type="match status" value="1"/>
</dbReference>
<dbReference type="PROSITE" id="PS51352">
    <property type="entry name" value="THIOREDOXIN_2"/>
    <property type="match status" value="1"/>
</dbReference>
<dbReference type="Proteomes" id="UP001359886">
    <property type="component" value="Unassembled WGS sequence"/>
</dbReference>
<dbReference type="PANTHER" id="PTHR43640">
    <property type="entry name" value="OS07G0260300 PROTEIN"/>
    <property type="match status" value="1"/>
</dbReference>
<accession>A0AAW9RC47</accession>
<evidence type="ECO:0000313" key="2">
    <source>
        <dbReference type="EMBL" id="MEJ8569732.1"/>
    </source>
</evidence>
<dbReference type="InterPro" id="IPR013766">
    <property type="entry name" value="Thioredoxin_domain"/>
</dbReference>
<name>A0AAW9RC47_9GAMM</name>
<organism evidence="2 3">
    <name type="scientific">Elongatibacter sediminis</name>
    <dbReference type="NCBI Taxonomy" id="3119006"/>
    <lineage>
        <taxon>Bacteria</taxon>
        <taxon>Pseudomonadati</taxon>
        <taxon>Pseudomonadota</taxon>
        <taxon>Gammaproteobacteria</taxon>
        <taxon>Chromatiales</taxon>
        <taxon>Wenzhouxiangellaceae</taxon>
        <taxon>Elongatibacter</taxon>
    </lineage>
</organism>
<feature type="domain" description="Thioredoxin" evidence="1">
    <location>
        <begin position="9"/>
        <end position="160"/>
    </location>
</feature>
<gene>
    <name evidence="2" type="ORF">V3330_19040</name>
</gene>
<dbReference type="PANTHER" id="PTHR43640:SF1">
    <property type="entry name" value="THIOREDOXIN-DEPENDENT PEROXIREDOXIN"/>
    <property type="match status" value="1"/>
</dbReference>
<sequence length="185" mass="20909">MVLTHTPVCDFGIPAPDFNLPGVDGRNWSLQNCRGPRGLLVMFICNHCPYVKAINHKLVRDTRDLIALGIGCVAIMPNDTDAYPDDDFEHMREEARRHEYPFPYLLDESQQVARAYGAVCTPDFFGYDAQLGLQYRGRLDESGARPDAGEVRRELYLAMKQVAETGHGPKHQIPSMGCSIKWRQE</sequence>
<dbReference type="GO" id="GO:0016209">
    <property type="term" value="F:antioxidant activity"/>
    <property type="evidence" value="ECO:0007669"/>
    <property type="project" value="InterPro"/>
</dbReference>
<dbReference type="Gene3D" id="3.40.30.10">
    <property type="entry name" value="Glutaredoxin"/>
    <property type="match status" value="1"/>
</dbReference>
<dbReference type="SUPFAM" id="SSF52833">
    <property type="entry name" value="Thioredoxin-like"/>
    <property type="match status" value="1"/>
</dbReference>
<proteinExistence type="predicted"/>
<evidence type="ECO:0000259" key="1">
    <source>
        <dbReference type="PROSITE" id="PS51352"/>
    </source>
</evidence>
<protein>
    <submittedName>
        <fullName evidence="2">Thioredoxin family protein</fullName>
    </submittedName>
</protein>
<dbReference type="EMBL" id="JAZHOG010000018">
    <property type="protein sequence ID" value="MEJ8569732.1"/>
    <property type="molecule type" value="Genomic_DNA"/>
</dbReference>
<dbReference type="AlphaFoldDB" id="A0AAW9RC47"/>